<feature type="domain" description="MobA-like NTP transferase" evidence="4">
    <location>
        <begin position="5"/>
        <end position="126"/>
    </location>
</feature>
<dbReference type="Pfam" id="PF12804">
    <property type="entry name" value="NTP_transf_3"/>
    <property type="match status" value="1"/>
</dbReference>
<keyword evidence="2" id="KW-0460">Magnesium</keyword>
<evidence type="ECO:0000256" key="2">
    <source>
        <dbReference type="ARBA" id="ARBA00022842"/>
    </source>
</evidence>
<sequence>MTWSALVLAGSRGATDPVARAAGVSHKAFAPLAGRPMLAHVLDALAAAPEVGRVAVSIEPEAPPIPAEGIERLAAEGSPARSALAAFDRLGPPLLIVTADHPLLSPAMIRDALAQVGEADVAAALSPRAAVEAAGSPAARTWLRFRDGDFSGCNIFACRTPEARRAIELWTRLEADRKRPWRMVRRLGLRPLAAYLAGRLALDGAVAALGVAAGCRAAAARLDQPEAAHDVDKPEDLAFVRRLLAARQAAGSPQAGSGADARDQVSVRPSTGNPR</sequence>
<accession>A0A1I3BQ39</accession>
<reference evidence="5 6" key="1">
    <citation type="submission" date="2016-10" db="EMBL/GenBank/DDBJ databases">
        <authorList>
            <person name="de Groot N.N."/>
        </authorList>
    </citation>
    <scope>NUCLEOTIDE SEQUENCE [LARGE SCALE GENOMIC DNA]</scope>
    <source>
        <strain evidence="5 6">CGMCC 1.11030</strain>
    </source>
</reference>
<evidence type="ECO:0000256" key="1">
    <source>
        <dbReference type="ARBA" id="ARBA00022679"/>
    </source>
</evidence>
<dbReference type="EMBL" id="FOQH01000001">
    <property type="protein sequence ID" value="SFH64392.1"/>
    <property type="molecule type" value="Genomic_DNA"/>
</dbReference>
<evidence type="ECO:0000313" key="6">
    <source>
        <dbReference type="Proteomes" id="UP000199377"/>
    </source>
</evidence>
<dbReference type="STRING" id="1114924.SAMN05216258_101258"/>
<dbReference type="PANTHER" id="PTHR19136">
    <property type="entry name" value="MOLYBDENUM COFACTOR GUANYLYLTRANSFERASE"/>
    <property type="match status" value="1"/>
</dbReference>
<protein>
    <submittedName>
        <fullName evidence="5">GTP:adenosylcobinamide-phosphate guanylyltransferase</fullName>
    </submittedName>
</protein>
<evidence type="ECO:0000259" key="4">
    <source>
        <dbReference type="Pfam" id="PF12804"/>
    </source>
</evidence>
<name>A0A1I3BQ39_9RHOB</name>
<keyword evidence="6" id="KW-1185">Reference proteome</keyword>
<feature type="region of interest" description="Disordered" evidence="3">
    <location>
        <begin position="250"/>
        <end position="275"/>
    </location>
</feature>
<dbReference type="SUPFAM" id="SSF53448">
    <property type="entry name" value="Nucleotide-diphospho-sugar transferases"/>
    <property type="match status" value="1"/>
</dbReference>
<proteinExistence type="predicted"/>
<gene>
    <name evidence="5" type="ORF">SAMN05216258_101258</name>
</gene>
<evidence type="ECO:0000313" key="5">
    <source>
        <dbReference type="EMBL" id="SFH64392.1"/>
    </source>
</evidence>
<dbReference type="Proteomes" id="UP000199377">
    <property type="component" value="Unassembled WGS sequence"/>
</dbReference>
<dbReference type="RefSeq" id="WP_218160911.1">
    <property type="nucleotide sequence ID" value="NZ_FOQH01000001.1"/>
</dbReference>
<dbReference type="InterPro" id="IPR029044">
    <property type="entry name" value="Nucleotide-diphossugar_trans"/>
</dbReference>
<dbReference type="GO" id="GO:0016779">
    <property type="term" value="F:nucleotidyltransferase activity"/>
    <property type="evidence" value="ECO:0007669"/>
    <property type="project" value="UniProtKB-KW"/>
</dbReference>
<keyword evidence="1 5" id="KW-0808">Transferase</keyword>
<dbReference type="PANTHER" id="PTHR19136:SF81">
    <property type="entry name" value="MOLYBDENUM COFACTOR GUANYLYLTRANSFERASE"/>
    <property type="match status" value="1"/>
</dbReference>
<dbReference type="AlphaFoldDB" id="A0A1I3BQ39"/>
<dbReference type="Gene3D" id="3.90.550.10">
    <property type="entry name" value="Spore Coat Polysaccharide Biosynthesis Protein SpsA, Chain A"/>
    <property type="match status" value="1"/>
</dbReference>
<feature type="compositionally biased region" description="Low complexity" evidence="3">
    <location>
        <begin position="250"/>
        <end position="259"/>
    </location>
</feature>
<evidence type="ECO:0000256" key="3">
    <source>
        <dbReference type="SAM" id="MobiDB-lite"/>
    </source>
</evidence>
<keyword evidence="5" id="KW-0548">Nucleotidyltransferase</keyword>
<organism evidence="5 6">
    <name type="scientific">Albimonas pacifica</name>
    <dbReference type="NCBI Taxonomy" id="1114924"/>
    <lineage>
        <taxon>Bacteria</taxon>
        <taxon>Pseudomonadati</taxon>
        <taxon>Pseudomonadota</taxon>
        <taxon>Alphaproteobacteria</taxon>
        <taxon>Rhodobacterales</taxon>
        <taxon>Paracoccaceae</taxon>
        <taxon>Albimonas</taxon>
    </lineage>
</organism>
<dbReference type="InterPro" id="IPR025877">
    <property type="entry name" value="MobA-like_NTP_Trfase"/>
</dbReference>